<evidence type="ECO:0000313" key="4">
    <source>
        <dbReference type="EMBL" id="KAK8489585.1"/>
    </source>
</evidence>
<dbReference type="Pfam" id="PF26130">
    <property type="entry name" value="PB1-like"/>
    <property type="match status" value="1"/>
</dbReference>
<feature type="domain" description="PB1-like" evidence="3">
    <location>
        <begin position="1"/>
        <end position="91"/>
    </location>
</feature>
<dbReference type="InterPro" id="IPR004332">
    <property type="entry name" value="Transposase_MuDR"/>
</dbReference>
<keyword evidence="5" id="KW-1185">Reference proteome</keyword>
<dbReference type="EMBL" id="JBBPBN010000307">
    <property type="protein sequence ID" value="KAK8489585.1"/>
    <property type="molecule type" value="Genomic_DNA"/>
</dbReference>
<reference evidence="4 5" key="1">
    <citation type="journal article" date="2024" name="G3 (Bethesda)">
        <title>Genome assembly of Hibiscus sabdariffa L. provides insights into metabolisms of medicinal natural products.</title>
        <authorList>
            <person name="Kim T."/>
        </authorList>
    </citation>
    <scope>NUCLEOTIDE SEQUENCE [LARGE SCALE GENOMIC DNA]</scope>
    <source>
        <strain evidence="4">TK-2024</strain>
        <tissue evidence="4">Old leaves</tissue>
    </source>
</reference>
<feature type="compositionally biased region" description="Basic and acidic residues" evidence="1">
    <location>
        <begin position="224"/>
        <end position="238"/>
    </location>
</feature>
<proteinExistence type="predicted"/>
<protein>
    <recommendedName>
        <fullName evidence="6">Transposase MuDR plant domain-containing protein</fullName>
    </recommendedName>
</protein>
<dbReference type="PANTHER" id="PTHR31973">
    <property type="entry name" value="POLYPROTEIN, PUTATIVE-RELATED"/>
    <property type="match status" value="1"/>
</dbReference>
<feature type="domain" description="Transposase MuDR plant" evidence="2">
    <location>
        <begin position="279"/>
        <end position="341"/>
    </location>
</feature>
<dbReference type="Proteomes" id="UP001396334">
    <property type="component" value="Unassembled WGS sequence"/>
</dbReference>
<organism evidence="4 5">
    <name type="scientific">Hibiscus sabdariffa</name>
    <name type="common">roselle</name>
    <dbReference type="NCBI Taxonomy" id="183260"/>
    <lineage>
        <taxon>Eukaryota</taxon>
        <taxon>Viridiplantae</taxon>
        <taxon>Streptophyta</taxon>
        <taxon>Embryophyta</taxon>
        <taxon>Tracheophyta</taxon>
        <taxon>Spermatophyta</taxon>
        <taxon>Magnoliopsida</taxon>
        <taxon>eudicotyledons</taxon>
        <taxon>Gunneridae</taxon>
        <taxon>Pentapetalae</taxon>
        <taxon>rosids</taxon>
        <taxon>malvids</taxon>
        <taxon>Malvales</taxon>
        <taxon>Malvaceae</taxon>
        <taxon>Malvoideae</taxon>
        <taxon>Hibiscus</taxon>
    </lineage>
</organism>
<feature type="compositionally biased region" description="Polar residues" evidence="1">
    <location>
        <begin position="574"/>
        <end position="599"/>
    </location>
</feature>
<feature type="region of interest" description="Disordered" evidence="1">
    <location>
        <begin position="566"/>
        <end position="599"/>
    </location>
</feature>
<gene>
    <name evidence="4" type="ORF">V6N11_037070</name>
</gene>
<comment type="caution">
    <text evidence="4">The sequence shown here is derived from an EMBL/GenBank/DDBJ whole genome shotgun (WGS) entry which is preliminary data.</text>
</comment>
<evidence type="ECO:0000256" key="1">
    <source>
        <dbReference type="SAM" id="MobiDB-lite"/>
    </source>
</evidence>
<evidence type="ECO:0000259" key="3">
    <source>
        <dbReference type="Pfam" id="PF26130"/>
    </source>
</evidence>
<name>A0ABR2AAB6_9ROSI</name>
<dbReference type="Pfam" id="PF03108">
    <property type="entry name" value="DBD_Tnp_Mut"/>
    <property type="match status" value="1"/>
</dbReference>
<dbReference type="InterPro" id="IPR058594">
    <property type="entry name" value="PB1-like_dom_pln"/>
</dbReference>
<feature type="compositionally biased region" description="Basic and acidic residues" evidence="1">
    <location>
        <begin position="198"/>
        <end position="216"/>
    </location>
</feature>
<evidence type="ECO:0000313" key="5">
    <source>
        <dbReference type="Proteomes" id="UP001396334"/>
    </source>
</evidence>
<evidence type="ECO:0000259" key="2">
    <source>
        <dbReference type="Pfam" id="PF03108"/>
    </source>
</evidence>
<accession>A0ABR2AAB6</accession>
<dbReference type="PANTHER" id="PTHR31973:SF189">
    <property type="entry name" value="TRANSPOSASE, MUDR, PLANT, MULE TRANSPOSASE DOMAIN PROTEIN-RELATED"/>
    <property type="match status" value="1"/>
</dbReference>
<sequence length="599" mass="67987">MHLGGSFATHPTLSYVGGKVMERDLDPDMLCYYTLCDMVKEAGYRAVKYFSYCEPGLSFDEGLRICYDDSSVIAMINHLRNLGSLHIYVEHVVDIPIFAEDMTLLPSIKDATHDINIGGGTTNEQAWVDGVSNEVNIELSRPNSPIGEHEENNCRSIVVEEWVSTDLETSLDTEDFLGVASEDDEIRDILTKAKKKNLTSEELHVEDEPTFEDQKGQRKKKRNGSVEKAIEKSDKSGEETDYFDSSYLGSHHSDSEGEFIFRKTHHVYFDHTNPIPRFQLGMVFHGPEEFKEALAKYAIAKRFDIIYKRNESERTRAWCKQEGCPFRIYAALDKADGLYKIKTFKETHECSITFKNTRASYKYVGKHFLSKLRVLPKLKLTEMQKLGKEELKVDLSRGTCSRARRWALEESNGRVLYEFTRLFDYAYALRQANPTSNIELMVERPTPFETPKFRRFYVGFTALREGDGDGFTLMTDQQKGLKEEIVELLPRVEHRGASASTTPFVATSPITHATTEETTQAVVQAASYTSNEVAAHVVTQTHATPQAQLHQPGFRGETVVTLPKKCTRKRKETSNNNATSIGQESWNSMQAKTKPSSKH</sequence>
<evidence type="ECO:0008006" key="6">
    <source>
        <dbReference type="Google" id="ProtNLM"/>
    </source>
</evidence>
<feature type="region of interest" description="Disordered" evidence="1">
    <location>
        <begin position="198"/>
        <end position="239"/>
    </location>
</feature>